<protein>
    <submittedName>
        <fullName evidence="1">Uncharacterized protein</fullName>
    </submittedName>
</protein>
<dbReference type="OrthoDB" id="7304926at2"/>
<gene>
    <name evidence="1" type="ORF">EJ913_31055</name>
</gene>
<accession>A0A433IZB3</accession>
<dbReference type="EMBL" id="RZIJ01000062">
    <property type="protein sequence ID" value="RUQ59624.1"/>
    <property type="molecule type" value="Genomic_DNA"/>
</dbReference>
<dbReference type="RefSeq" id="WP_127005201.1">
    <property type="nucleotide sequence ID" value="NZ_JBNPXW010000040.1"/>
</dbReference>
<dbReference type="AlphaFoldDB" id="A0A433IZB3"/>
<dbReference type="Proteomes" id="UP000280346">
    <property type="component" value="Unassembled WGS sequence"/>
</dbReference>
<comment type="caution">
    <text evidence="1">The sequence shown here is derived from an EMBL/GenBank/DDBJ whole genome shotgun (WGS) entry which is preliminary data.</text>
</comment>
<proteinExistence type="predicted"/>
<reference evidence="1 2" key="1">
    <citation type="submission" date="2018-12" db="EMBL/GenBank/DDBJ databases">
        <authorList>
            <person name="Yang Y."/>
        </authorList>
    </citation>
    <scope>NUCLEOTIDE SEQUENCE [LARGE SCALE GENOMIC DNA]</scope>
    <source>
        <strain evidence="1 2">GSF71</strain>
    </source>
</reference>
<name>A0A433IZB3_9PROT</name>
<keyword evidence="2" id="KW-1185">Reference proteome</keyword>
<evidence type="ECO:0000313" key="1">
    <source>
        <dbReference type="EMBL" id="RUQ59624.1"/>
    </source>
</evidence>
<evidence type="ECO:0000313" key="2">
    <source>
        <dbReference type="Proteomes" id="UP000280346"/>
    </source>
</evidence>
<organism evidence="1 2">
    <name type="scientific">Azospirillum doebereinerae</name>
    <dbReference type="NCBI Taxonomy" id="92933"/>
    <lineage>
        <taxon>Bacteria</taxon>
        <taxon>Pseudomonadati</taxon>
        <taxon>Pseudomonadota</taxon>
        <taxon>Alphaproteobacteria</taxon>
        <taxon>Rhodospirillales</taxon>
        <taxon>Azospirillaceae</taxon>
        <taxon>Azospirillum</taxon>
    </lineage>
</organism>
<sequence>MTTMANSETMQAMRIRAEDVLERKGATAPRQAGVLAGQFAAMLETLNGSGAVSSEGLDATAATPTAQPAVRLGVGAVSLFAQEVGASGDNAQPPDLSPQDPNAALQAVESAMQAGDGSNFRWLTTLLTQSTAA</sequence>